<dbReference type="EMBL" id="KE145373">
    <property type="protein sequence ID" value="EPE24573.1"/>
    <property type="molecule type" value="Genomic_DNA"/>
</dbReference>
<dbReference type="GO" id="GO:0006285">
    <property type="term" value="P:base-excision repair, AP site formation"/>
    <property type="evidence" value="ECO:0007669"/>
    <property type="project" value="InterPro"/>
</dbReference>
<dbReference type="GO" id="GO:0008263">
    <property type="term" value="F:pyrimidine-specific mismatch base pair DNA N-glycosylase activity"/>
    <property type="evidence" value="ECO:0007669"/>
    <property type="project" value="TreeGrafter"/>
</dbReference>
<feature type="compositionally biased region" description="Basic residues" evidence="4">
    <location>
        <begin position="86"/>
        <end position="99"/>
    </location>
</feature>
<dbReference type="eggNOG" id="KOG4120">
    <property type="taxonomic scope" value="Eukaryota"/>
</dbReference>
<feature type="domain" description="Uracil-DNA glycosylase-like" evidence="5">
    <location>
        <begin position="144"/>
        <end position="301"/>
    </location>
</feature>
<evidence type="ECO:0000256" key="2">
    <source>
        <dbReference type="ARBA" id="ARBA00022801"/>
    </source>
</evidence>
<dbReference type="HOGENOM" id="CLU_042829_1_0_1"/>
<dbReference type="InterPro" id="IPR005122">
    <property type="entry name" value="Uracil-DNA_glycosylase-like"/>
</dbReference>
<dbReference type="RefSeq" id="XP_008088661.1">
    <property type="nucleotide sequence ID" value="XM_008090470.1"/>
</dbReference>
<dbReference type="InterPro" id="IPR036895">
    <property type="entry name" value="Uracil-DNA_glycosylase-like_sf"/>
</dbReference>
<dbReference type="SUPFAM" id="SSF52141">
    <property type="entry name" value="Uracil-DNA glycosylase-like"/>
    <property type="match status" value="1"/>
</dbReference>
<name>S3DD05_GLAL2</name>
<evidence type="ECO:0000313" key="7">
    <source>
        <dbReference type="Proteomes" id="UP000016922"/>
    </source>
</evidence>
<protein>
    <submittedName>
        <fullName evidence="6">Uracil-DNA glycosylase-like protein</fullName>
    </submittedName>
</protein>
<evidence type="ECO:0000256" key="4">
    <source>
        <dbReference type="SAM" id="MobiDB-lite"/>
    </source>
</evidence>
<dbReference type="InterPro" id="IPR015637">
    <property type="entry name" value="MUG/TDG"/>
</dbReference>
<dbReference type="PANTHER" id="PTHR12159">
    <property type="entry name" value="G/T AND G/U MISMATCH-SPECIFIC DNA GLYCOSYLASE"/>
    <property type="match status" value="1"/>
</dbReference>
<dbReference type="CDD" id="cd10028">
    <property type="entry name" value="UDG-F2_TDG_MUG"/>
    <property type="match status" value="1"/>
</dbReference>
<evidence type="ECO:0000259" key="5">
    <source>
        <dbReference type="Pfam" id="PF03167"/>
    </source>
</evidence>
<dbReference type="Gene3D" id="3.40.470.10">
    <property type="entry name" value="Uracil-DNA glycosylase-like domain"/>
    <property type="match status" value="1"/>
</dbReference>
<evidence type="ECO:0000256" key="1">
    <source>
        <dbReference type="ARBA" id="ARBA00022763"/>
    </source>
</evidence>
<keyword evidence="7" id="KW-1185">Reference proteome</keyword>
<dbReference type="KEGG" id="glz:GLAREA_08425"/>
<dbReference type="Pfam" id="PF03167">
    <property type="entry name" value="UDG"/>
    <property type="match status" value="1"/>
</dbReference>
<feature type="region of interest" description="Disordered" evidence="4">
    <location>
        <begin position="1"/>
        <end position="114"/>
    </location>
</feature>
<evidence type="ECO:0000256" key="3">
    <source>
        <dbReference type="ARBA" id="ARBA00023204"/>
    </source>
</evidence>
<evidence type="ECO:0000313" key="6">
    <source>
        <dbReference type="EMBL" id="EPE24573.1"/>
    </source>
</evidence>
<keyword evidence="3" id="KW-0234">DNA repair</keyword>
<dbReference type="OMA" id="ETENMGR"/>
<dbReference type="GO" id="GO:0004844">
    <property type="term" value="F:uracil DNA N-glycosylase activity"/>
    <property type="evidence" value="ECO:0007669"/>
    <property type="project" value="TreeGrafter"/>
</dbReference>
<dbReference type="PANTHER" id="PTHR12159:SF9">
    <property type="entry name" value="G_T MISMATCH-SPECIFIC THYMINE DNA GLYCOSYLASE"/>
    <property type="match status" value="1"/>
</dbReference>
<organism evidence="6 7">
    <name type="scientific">Glarea lozoyensis (strain ATCC 20868 / MF5171)</name>
    <dbReference type="NCBI Taxonomy" id="1116229"/>
    <lineage>
        <taxon>Eukaryota</taxon>
        <taxon>Fungi</taxon>
        <taxon>Dikarya</taxon>
        <taxon>Ascomycota</taxon>
        <taxon>Pezizomycotina</taxon>
        <taxon>Leotiomycetes</taxon>
        <taxon>Helotiales</taxon>
        <taxon>Helotiaceae</taxon>
        <taxon>Glarea</taxon>
    </lineage>
</organism>
<gene>
    <name evidence="6" type="ORF">GLAREA_08425</name>
</gene>
<reference evidence="6 7" key="1">
    <citation type="journal article" date="2013" name="BMC Genomics">
        <title>Genomics-driven discovery of the pneumocandin biosynthetic gene cluster in the fungus Glarea lozoyensis.</title>
        <authorList>
            <person name="Chen L."/>
            <person name="Yue Q."/>
            <person name="Zhang X."/>
            <person name="Xiang M."/>
            <person name="Wang C."/>
            <person name="Li S."/>
            <person name="Che Y."/>
            <person name="Ortiz-Lopez F.J."/>
            <person name="Bills G.F."/>
            <person name="Liu X."/>
            <person name="An Z."/>
        </authorList>
    </citation>
    <scope>NUCLEOTIDE SEQUENCE [LARGE SCALE GENOMIC DNA]</scope>
    <source>
        <strain evidence="7">ATCC 20868 / MF5171</strain>
    </source>
</reference>
<accession>S3DD05</accession>
<dbReference type="AlphaFoldDB" id="S3DD05"/>
<dbReference type="GeneID" id="19467474"/>
<feature type="compositionally biased region" description="Polar residues" evidence="4">
    <location>
        <begin position="1"/>
        <end position="12"/>
    </location>
</feature>
<sequence>MSQKPKNRTQNLVAKGSKTEIQEVEAQAPPRRSPRKLLSRSPAPIGLTSISDEENSDAFDSSSEAHAVQKSSSRKRQSGNIGQSTPKKRKPSTPSKRSKSNTPTTPSQNPEYDDAAFSTVKKRQVGYEPPSVYAHLAPLTDIIGPNLLLLFIGTNPGISTATAGHAYAYPQNKFWKIVHESGITPYQFKPQEDRKLLDYSCGNTNLVDRPTPSVAQLSAKELTAGVPGLDEKVRVWRPEVVCIVGKMIWDSIRKVKYGKPGKGEVFKYGWQEGMRMGEVKGKDGWEGAKVFVAYSTSCISALPLYPVKLELLTQIGDWIKARRREIAQDTVAEDGTSS</sequence>
<proteinExistence type="predicted"/>
<dbReference type="OrthoDB" id="565731at2759"/>
<keyword evidence="2" id="KW-0378">Hydrolase</keyword>
<dbReference type="STRING" id="1116229.S3DD05"/>
<dbReference type="Proteomes" id="UP000016922">
    <property type="component" value="Unassembled WGS sequence"/>
</dbReference>
<keyword evidence="1" id="KW-0227">DNA damage</keyword>